<dbReference type="EMBL" id="JAFEUZ010000036">
    <property type="protein sequence ID" value="KAG5464381.1"/>
    <property type="molecule type" value="Genomic_DNA"/>
</dbReference>
<comment type="caution">
    <text evidence="2">The sequence shown here is derived from an EMBL/GenBank/DDBJ whole genome shotgun (WGS) entry which is preliminary data.</text>
</comment>
<dbReference type="KEGG" id="lmat:92510725"/>
<dbReference type="GeneID" id="92510725"/>
<protein>
    <recommendedName>
        <fullName evidence="4">Glutathione S-transferase</fullName>
    </recommendedName>
</protein>
<evidence type="ECO:0008006" key="4">
    <source>
        <dbReference type="Google" id="ProtNLM"/>
    </source>
</evidence>
<organism evidence="2 3">
    <name type="scientific">Leishmania martiniquensis</name>
    <dbReference type="NCBI Taxonomy" id="1580590"/>
    <lineage>
        <taxon>Eukaryota</taxon>
        <taxon>Discoba</taxon>
        <taxon>Euglenozoa</taxon>
        <taxon>Kinetoplastea</taxon>
        <taxon>Metakinetoplastina</taxon>
        <taxon>Trypanosomatida</taxon>
        <taxon>Trypanosomatidae</taxon>
        <taxon>Leishmaniinae</taxon>
        <taxon>Leishmania</taxon>
    </lineage>
</organism>
<dbReference type="RefSeq" id="XP_067174318.1">
    <property type="nucleotide sequence ID" value="XM_067318213.1"/>
</dbReference>
<reference evidence="2 3" key="1">
    <citation type="submission" date="2021-03" db="EMBL/GenBank/DDBJ databases">
        <title>Leishmania (Mundinia) martiniquensis Genome sequencing and assembly.</title>
        <authorList>
            <person name="Almutairi H."/>
            <person name="Gatherer D."/>
        </authorList>
    </citation>
    <scope>NUCLEOTIDE SEQUENCE [LARGE SCALE GENOMIC DNA]</scope>
    <source>
        <strain evidence="2">LSCM1</strain>
    </source>
</reference>
<sequence length="647" mass="70446">MGGRSATTPFRVFGSPCTLSLHQHVTYLRLKQLPFRVYCTSFVTTLAYSLYYGARSAFCTLTPSGSSRLQVWQLAEAVELEENVEAIARSSKGEVSYSVKDSCSGGGVRHTSDIATTPSRTQRLLLRKETHPQLHLASWCVVVYACWWLAKTGAMFRYIRGDTLDVLERYVRYFFPIPGIGFARSMAPRFREAMKQVVSTTGASEVTAPFMEEHFHRFCTALETHLRAQSNEHFLLGTPHPTLADVTLGAAFSSFFLMDDPPSSMLADRLPCVTEYVERVTGWRGAIFAGTTKEAAFTDEGAPVGNAKSRTDTVAHDVAASAASREAEYPDTVPESLAPCFELIAEVLPFLMSQCASFNAFMAGDGIRTLRREPLEGEWKGCTGYLFPQLSGARSLMIVDDNVSSVQSRSQDLEIAFLAAREVLDDTLHDFGRREDSSHGALLHDADPQDIGAPADYASSALAPAAALSTAKSAHGSSDGAQSFGRSVQEGAAANEATTRTEGAERRSEVESEEEPSLLRKPLDVSKMQAEEADFYRAYTAAARCKVAGTSASLSDVVPPARQATSPGSTAVTTRRSVKEHLHTLYAMLAKMNCPQYTLTSLYHGRRIYVAAIPEYEVAKKRKAREEALKRGATAVTSDVAGATPPV</sequence>
<dbReference type="SUPFAM" id="SSF47616">
    <property type="entry name" value="GST C-terminal domain-like"/>
    <property type="match status" value="1"/>
</dbReference>
<dbReference type="Pfam" id="PF13410">
    <property type="entry name" value="GST_C_2"/>
    <property type="match status" value="1"/>
</dbReference>
<proteinExistence type="predicted"/>
<evidence type="ECO:0000313" key="3">
    <source>
        <dbReference type="Proteomes" id="UP000673552"/>
    </source>
</evidence>
<name>A0A836GSW2_9TRYP</name>
<evidence type="ECO:0000256" key="1">
    <source>
        <dbReference type="SAM" id="MobiDB-lite"/>
    </source>
</evidence>
<keyword evidence="3" id="KW-1185">Reference proteome</keyword>
<dbReference type="CDD" id="cd00299">
    <property type="entry name" value="GST_C_family"/>
    <property type="match status" value="1"/>
</dbReference>
<feature type="region of interest" description="Disordered" evidence="1">
    <location>
        <begin position="490"/>
        <end position="524"/>
    </location>
</feature>
<gene>
    <name evidence="2" type="ORF">LSCM1_00564</name>
</gene>
<accession>A0A836GSW2</accession>
<dbReference type="Proteomes" id="UP000673552">
    <property type="component" value="Chromosome 36"/>
</dbReference>
<evidence type="ECO:0000313" key="2">
    <source>
        <dbReference type="EMBL" id="KAG5464381.1"/>
    </source>
</evidence>
<dbReference type="OrthoDB" id="271630at2759"/>
<dbReference type="InterPro" id="IPR036282">
    <property type="entry name" value="Glutathione-S-Trfase_C_sf"/>
</dbReference>
<dbReference type="AlphaFoldDB" id="A0A836GSW2"/>